<keyword evidence="6 7" id="KW-0472">Membrane</keyword>
<evidence type="ECO:0000256" key="4">
    <source>
        <dbReference type="ARBA" id="ARBA00022692"/>
    </source>
</evidence>
<evidence type="ECO:0000256" key="3">
    <source>
        <dbReference type="ARBA" id="ARBA00022475"/>
    </source>
</evidence>
<organism evidence="8 9">
    <name type="scientific">Denitrovibrio acetiphilus (strain DSM 12809 / NBRC 114555 / N2460)</name>
    <dbReference type="NCBI Taxonomy" id="522772"/>
    <lineage>
        <taxon>Bacteria</taxon>
        <taxon>Pseudomonadati</taxon>
        <taxon>Deferribacterota</taxon>
        <taxon>Deferribacteres</taxon>
        <taxon>Deferribacterales</taxon>
        <taxon>Geovibrionaceae</taxon>
        <taxon>Denitrovibrio</taxon>
    </lineage>
</organism>
<feature type="transmembrane region" description="Helical" evidence="7">
    <location>
        <begin position="275"/>
        <end position="298"/>
    </location>
</feature>
<dbReference type="HOGENOM" id="CLU_056175_5_0_0"/>
<dbReference type="EMBL" id="CP001968">
    <property type="protein sequence ID" value="ADD68571.1"/>
    <property type="molecule type" value="Genomic_DNA"/>
</dbReference>
<gene>
    <name evidence="8" type="ordered locus">Dacet_1807</name>
</gene>
<dbReference type="OrthoDB" id="9786183at2"/>
<comment type="subcellular location">
    <subcellularLocation>
        <location evidence="1">Membrane</location>
        <topology evidence="1">Multi-pass membrane protein</topology>
    </subcellularLocation>
</comment>
<evidence type="ECO:0000256" key="5">
    <source>
        <dbReference type="ARBA" id="ARBA00022989"/>
    </source>
</evidence>
<reference evidence="8 9" key="1">
    <citation type="journal article" date="2010" name="Stand. Genomic Sci.">
        <title>Complete genome sequence of Denitrovibrio acetiphilus type strain (N2460).</title>
        <authorList>
            <person name="Kiss H."/>
            <person name="Lang E."/>
            <person name="Lapidus A."/>
            <person name="Copeland A."/>
            <person name="Nolan M."/>
            <person name="Glavina Del Rio T."/>
            <person name="Chen F."/>
            <person name="Lucas S."/>
            <person name="Tice H."/>
            <person name="Cheng J.F."/>
            <person name="Han C."/>
            <person name="Goodwin L."/>
            <person name="Pitluck S."/>
            <person name="Liolios K."/>
            <person name="Pati A."/>
            <person name="Ivanova N."/>
            <person name="Mavromatis K."/>
            <person name="Chen A."/>
            <person name="Palaniappan K."/>
            <person name="Land M."/>
            <person name="Hauser L."/>
            <person name="Chang Y.J."/>
            <person name="Jeffries C.D."/>
            <person name="Detter J.C."/>
            <person name="Brettin T."/>
            <person name="Spring S."/>
            <person name="Rohde M."/>
            <person name="Goker M."/>
            <person name="Woyke T."/>
            <person name="Bristow J."/>
            <person name="Eisen J.A."/>
            <person name="Markowitz V."/>
            <person name="Hugenholtz P."/>
            <person name="Kyrpides N.C."/>
            <person name="Klenk H.P."/>
        </authorList>
    </citation>
    <scope>NUCLEOTIDE SEQUENCE [LARGE SCALE GENOMIC DNA]</scope>
    <source>
        <strain evidence="9">DSM 12809 / NBRC 114555 / N2460</strain>
    </source>
</reference>
<dbReference type="KEGG" id="dap:Dacet_1807"/>
<dbReference type="eggNOG" id="COG0679">
    <property type="taxonomic scope" value="Bacteria"/>
</dbReference>
<dbReference type="GO" id="GO:0016020">
    <property type="term" value="C:membrane"/>
    <property type="evidence" value="ECO:0007669"/>
    <property type="project" value="UniProtKB-SubCell"/>
</dbReference>
<protein>
    <submittedName>
        <fullName evidence="8">Auxin Efflux Carrier</fullName>
    </submittedName>
</protein>
<feature type="transmembrane region" description="Helical" evidence="7">
    <location>
        <begin position="57"/>
        <end position="75"/>
    </location>
</feature>
<dbReference type="RefSeq" id="WP_013011081.1">
    <property type="nucleotide sequence ID" value="NC_013943.1"/>
</dbReference>
<dbReference type="InParanoid" id="D4H0Q8"/>
<keyword evidence="4 7" id="KW-0812">Transmembrane</keyword>
<dbReference type="InterPro" id="IPR004776">
    <property type="entry name" value="Mem_transp_PIN-like"/>
</dbReference>
<keyword evidence="3" id="KW-1003">Cell membrane</keyword>
<feature type="transmembrane region" description="Helical" evidence="7">
    <location>
        <begin position="87"/>
        <end position="109"/>
    </location>
</feature>
<evidence type="ECO:0000256" key="1">
    <source>
        <dbReference type="ARBA" id="ARBA00004141"/>
    </source>
</evidence>
<keyword evidence="9" id="KW-1185">Reference proteome</keyword>
<proteinExistence type="predicted"/>
<dbReference type="PANTHER" id="PTHR36838">
    <property type="entry name" value="AUXIN EFFLUX CARRIER FAMILY PROTEIN"/>
    <property type="match status" value="1"/>
</dbReference>
<dbReference type="Proteomes" id="UP000002012">
    <property type="component" value="Chromosome"/>
</dbReference>
<evidence type="ECO:0000256" key="7">
    <source>
        <dbReference type="SAM" id="Phobius"/>
    </source>
</evidence>
<feature type="transmembrane region" description="Helical" evidence="7">
    <location>
        <begin position="251"/>
        <end position="269"/>
    </location>
</feature>
<name>D4H0Q8_DENA2</name>
<feature type="transmembrane region" description="Helical" evidence="7">
    <location>
        <begin position="217"/>
        <end position="239"/>
    </location>
</feature>
<keyword evidence="5 7" id="KW-1133">Transmembrane helix</keyword>
<evidence type="ECO:0000256" key="2">
    <source>
        <dbReference type="ARBA" id="ARBA00022448"/>
    </source>
</evidence>
<dbReference type="PaxDb" id="522772-Dacet_1807"/>
<feature type="transmembrane region" description="Helical" evidence="7">
    <location>
        <begin position="29"/>
        <end position="48"/>
    </location>
</feature>
<evidence type="ECO:0000313" key="8">
    <source>
        <dbReference type="EMBL" id="ADD68571.1"/>
    </source>
</evidence>
<dbReference type="GO" id="GO:0055085">
    <property type="term" value="P:transmembrane transport"/>
    <property type="evidence" value="ECO:0007669"/>
    <property type="project" value="InterPro"/>
</dbReference>
<dbReference type="AlphaFoldDB" id="D4H0Q8"/>
<dbReference type="STRING" id="522772.Dacet_1807"/>
<evidence type="ECO:0000313" key="9">
    <source>
        <dbReference type="Proteomes" id="UP000002012"/>
    </source>
</evidence>
<accession>D4H0Q8</accession>
<dbReference type="PANTHER" id="PTHR36838:SF1">
    <property type="entry name" value="SLR1864 PROTEIN"/>
    <property type="match status" value="1"/>
</dbReference>
<feature type="transmembrane region" description="Helical" evidence="7">
    <location>
        <begin position="188"/>
        <end position="205"/>
    </location>
</feature>
<sequence length="301" mass="32787">MDNLILLIICFVVGFISRKFKTMPEETPLVLNSFLINLSLPAISFMFMHEMHFNTKLLFPVLMPWICFIAAYIFFKILQKICGFSQATTGCLILTVGLGNTSFVGLPMITAFYGAEYIGIGVLCDQPGSFLVLSTLGVIVATTHSSGSISFASLLKKVISFPPLQAVALGLIFRTVPLPEWSINVMKGFGATITPLAMVSVGYQLKFALSDRLLSKLATGLLFKLFLAPALIYFIYVVVLNASGIEMQVTIFEAAMGPMITAGIIAMQYNLDKNLATMLMGVGIPASLLSLVLWYYLLSGV</sequence>
<feature type="transmembrane region" description="Helical" evidence="7">
    <location>
        <begin position="130"/>
        <end position="152"/>
    </location>
</feature>
<keyword evidence="2" id="KW-0813">Transport</keyword>
<evidence type="ECO:0000256" key="6">
    <source>
        <dbReference type="ARBA" id="ARBA00023136"/>
    </source>
</evidence>
<dbReference type="Pfam" id="PF03547">
    <property type="entry name" value="Mem_trans"/>
    <property type="match status" value="1"/>
</dbReference>